<feature type="binding site" evidence="12">
    <location>
        <position position="430"/>
    </location>
    <ligand>
        <name>Zn(2+)</name>
        <dbReference type="ChEBI" id="CHEBI:29105"/>
        <note>catalytic</note>
    </ligand>
</feature>
<dbReference type="GO" id="GO:0006508">
    <property type="term" value="P:proteolysis"/>
    <property type="evidence" value="ECO:0007669"/>
    <property type="project" value="UniProtKB-KW"/>
</dbReference>
<evidence type="ECO:0000256" key="11">
    <source>
        <dbReference type="PIRSR" id="PIRSR601842-1"/>
    </source>
</evidence>
<dbReference type="AlphaFoldDB" id="A0A0U5GFY4"/>
<dbReference type="STRING" id="454130.A0A0U5GFY4"/>
<keyword evidence="4 13" id="KW-0645">Protease</keyword>
<dbReference type="InterPro" id="IPR011096">
    <property type="entry name" value="FTP_domain"/>
</dbReference>
<keyword evidence="6 13" id="KW-0732">Signal</keyword>
<dbReference type="Gene3D" id="1.10.390.10">
    <property type="entry name" value="Neutral Protease Domain 2"/>
    <property type="match status" value="1"/>
</dbReference>
<evidence type="ECO:0000259" key="14">
    <source>
        <dbReference type="Pfam" id="PF07504"/>
    </source>
</evidence>
<keyword evidence="5 12" id="KW-0479">Metal-binding</keyword>
<dbReference type="PANTHER" id="PTHR33478">
    <property type="entry name" value="EXTRACELLULAR METALLOPROTEINASE MEP"/>
    <property type="match status" value="1"/>
</dbReference>
<dbReference type="OrthoDB" id="3227768at2759"/>
<dbReference type="InterPro" id="IPR050371">
    <property type="entry name" value="Fungal_virulence_M36"/>
</dbReference>
<keyword evidence="7 13" id="KW-0378">Hydrolase</keyword>
<evidence type="ECO:0000256" key="8">
    <source>
        <dbReference type="ARBA" id="ARBA00022833"/>
    </source>
</evidence>
<dbReference type="CDD" id="cd09596">
    <property type="entry name" value="M36"/>
    <property type="match status" value="1"/>
</dbReference>
<dbReference type="EMBL" id="CDMC01000015">
    <property type="protein sequence ID" value="CEL09710.1"/>
    <property type="molecule type" value="Genomic_DNA"/>
</dbReference>
<evidence type="ECO:0000256" key="6">
    <source>
        <dbReference type="ARBA" id="ARBA00022729"/>
    </source>
</evidence>
<evidence type="ECO:0000256" key="5">
    <source>
        <dbReference type="ARBA" id="ARBA00022723"/>
    </source>
</evidence>
<evidence type="ECO:0000256" key="10">
    <source>
        <dbReference type="ARBA" id="ARBA00023145"/>
    </source>
</evidence>
<evidence type="ECO:0000256" key="9">
    <source>
        <dbReference type="ARBA" id="ARBA00023049"/>
    </source>
</evidence>
<feature type="binding site" evidence="12">
    <location>
        <position position="456"/>
    </location>
    <ligand>
        <name>Zn(2+)</name>
        <dbReference type="ChEBI" id="CHEBI:29105"/>
        <note>catalytic</note>
    </ligand>
</feature>
<dbReference type="Proteomes" id="UP000054771">
    <property type="component" value="Unassembled WGS sequence"/>
</dbReference>
<accession>A0A0U5GFY4</accession>
<evidence type="ECO:0000256" key="3">
    <source>
        <dbReference type="ARBA" id="ARBA00022525"/>
    </source>
</evidence>
<feature type="signal peptide" evidence="13">
    <location>
        <begin position="1"/>
        <end position="19"/>
    </location>
</feature>
<feature type="active site" evidence="11">
    <location>
        <position position="427"/>
    </location>
</feature>
<dbReference type="EC" id="3.4.24.-" evidence="13"/>
<organism evidence="15 16">
    <name type="scientific">Aspergillus calidoustus</name>
    <dbReference type="NCBI Taxonomy" id="454130"/>
    <lineage>
        <taxon>Eukaryota</taxon>
        <taxon>Fungi</taxon>
        <taxon>Dikarya</taxon>
        <taxon>Ascomycota</taxon>
        <taxon>Pezizomycotina</taxon>
        <taxon>Eurotiomycetes</taxon>
        <taxon>Eurotiomycetidae</taxon>
        <taxon>Eurotiales</taxon>
        <taxon>Aspergillaceae</taxon>
        <taxon>Aspergillus</taxon>
        <taxon>Aspergillus subgen. Nidulantes</taxon>
    </lineage>
</organism>
<dbReference type="OMA" id="YIWTRAN"/>
<feature type="binding site" evidence="12">
    <location>
        <position position="426"/>
    </location>
    <ligand>
        <name>Zn(2+)</name>
        <dbReference type="ChEBI" id="CHEBI:29105"/>
        <note>catalytic</note>
    </ligand>
</feature>
<dbReference type="Pfam" id="PF02128">
    <property type="entry name" value="Peptidase_M36"/>
    <property type="match status" value="1"/>
</dbReference>
<evidence type="ECO:0000313" key="15">
    <source>
        <dbReference type="EMBL" id="CEL09710.1"/>
    </source>
</evidence>
<dbReference type="GO" id="GO:0005576">
    <property type="term" value="C:extracellular region"/>
    <property type="evidence" value="ECO:0007669"/>
    <property type="project" value="UniProtKB-SubCell"/>
</dbReference>
<name>A0A0U5GFY4_ASPCI</name>
<keyword evidence="8 12" id="KW-0862">Zinc</keyword>
<evidence type="ECO:0000313" key="16">
    <source>
        <dbReference type="Proteomes" id="UP000054771"/>
    </source>
</evidence>
<evidence type="ECO:0000256" key="1">
    <source>
        <dbReference type="ARBA" id="ARBA00004613"/>
    </source>
</evidence>
<comment type="subcellular location">
    <subcellularLocation>
        <location evidence="1 13">Secreted</location>
    </subcellularLocation>
</comment>
<dbReference type="InterPro" id="IPR027268">
    <property type="entry name" value="Peptidase_M4/M1_CTD_sf"/>
</dbReference>
<sequence length="633" mass="69129">MHALQLLAAVLSMASYAGAHTSRRSWIPEKTLDLATYRLTTRSNYTSIDDTSKPAFLTKGYNSYVDAAVSLAQGLYPDVEFRVVQDHYVDVSGVAHVHLKQILHGLDISNANLNVNVGADGKIISYGSSFYTGAVPSINPLKRGKFATPVAALKGVVSTLKLPITFTTLVSKPIDGLQRFSFEGATGTLSNPVASLAYLVKSNGEIALVWNVETDIGDNWLSSYIDAIDSKAVYGVIDYVASATFEVYPWGVNDPDQGKRELLTDPWDIAASEFTWLSTGETNYTTTWGNNGVAQINPLGYPGYLLNYRPNSTTLDFEYPYQPTDPVPLKYANASVTQLFYTANHYHDLLYRLGFTEKAGNFETNNNGQGGLENNMVVLNAQDGSGFNNANFATPPDGLPPRMRMYIWTQSIPFRDCAFDASVVIHEYTHGLSNRLTGGPLNSGCLSTTEAGGMGEGWSDFFAVASYVKSSDTRNDDAVVGAWIYNNEGGIRTYPYSTKLLTNPYTYATINVYNEVHDIGEIWATMLYEVLWNILDKHGHGDETLPVVVDGIPTDGRYLTMKIVMLGMALQPCSPTFITARNAILDADKILTGGDNQCEIWTGFAKRGLGAAAVYLPSSGLYVNSFTVPGWAC</sequence>
<comment type="similarity">
    <text evidence="2 13">Belongs to the peptidase M36 family.</text>
</comment>
<dbReference type="Pfam" id="PF07504">
    <property type="entry name" value="FTP"/>
    <property type="match status" value="1"/>
</dbReference>
<protein>
    <recommendedName>
        <fullName evidence="13">Extracellular metalloproteinase</fullName>
        <ecNumber evidence="13">3.4.24.-</ecNumber>
    </recommendedName>
    <alternativeName>
        <fullName evidence="13">Fungalysin</fullName>
    </alternativeName>
</protein>
<dbReference type="GO" id="GO:0008270">
    <property type="term" value="F:zinc ion binding"/>
    <property type="evidence" value="ECO:0007669"/>
    <property type="project" value="InterPro"/>
</dbReference>
<feature type="domain" description="FTP" evidence="14">
    <location>
        <begin position="80"/>
        <end position="130"/>
    </location>
</feature>
<feature type="chain" id="PRO_5009361461" description="Extracellular metalloproteinase" evidence="13">
    <location>
        <begin position="20"/>
        <end position="633"/>
    </location>
</feature>
<keyword evidence="10 13" id="KW-0865">Zymogen</keyword>
<gene>
    <name evidence="15" type="ORF">ASPCAL12843</name>
</gene>
<evidence type="ECO:0000256" key="13">
    <source>
        <dbReference type="RuleBase" id="RU364017"/>
    </source>
</evidence>
<keyword evidence="3 13" id="KW-0964">Secreted</keyword>
<evidence type="ECO:0000256" key="7">
    <source>
        <dbReference type="ARBA" id="ARBA00022801"/>
    </source>
</evidence>
<dbReference type="Gene3D" id="3.10.170.10">
    <property type="match status" value="1"/>
</dbReference>
<dbReference type="GO" id="GO:0004222">
    <property type="term" value="F:metalloendopeptidase activity"/>
    <property type="evidence" value="ECO:0007669"/>
    <property type="project" value="InterPro"/>
</dbReference>
<evidence type="ECO:0000256" key="12">
    <source>
        <dbReference type="PIRSR" id="PIRSR601842-2"/>
    </source>
</evidence>
<evidence type="ECO:0000256" key="2">
    <source>
        <dbReference type="ARBA" id="ARBA00006006"/>
    </source>
</evidence>
<keyword evidence="16" id="KW-1185">Reference proteome</keyword>
<dbReference type="PRINTS" id="PR00999">
    <property type="entry name" value="FUNGALYSIN"/>
</dbReference>
<evidence type="ECO:0000256" key="4">
    <source>
        <dbReference type="ARBA" id="ARBA00022670"/>
    </source>
</evidence>
<proteinExistence type="inferred from homology"/>
<dbReference type="PANTHER" id="PTHR33478:SF1">
    <property type="entry name" value="EXTRACELLULAR METALLOPROTEINASE MEP"/>
    <property type="match status" value="1"/>
</dbReference>
<reference evidence="16" key="1">
    <citation type="journal article" date="2016" name="Genome Announc.">
        <title>Draft genome sequences of fungus Aspergillus calidoustus.</title>
        <authorList>
            <person name="Horn F."/>
            <person name="Linde J."/>
            <person name="Mattern D.J."/>
            <person name="Walther G."/>
            <person name="Guthke R."/>
            <person name="Scherlach K."/>
            <person name="Martin K."/>
            <person name="Brakhage A.A."/>
            <person name="Petzke L."/>
            <person name="Valiante V."/>
        </authorList>
    </citation>
    <scope>NUCLEOTIDE SEQUENCE [LARGE SCALE GENOMIC DNA]</scope>
    <source>
        <strain evidence="16">SF006504</strain>
    </source>
</reference>
<dbReference type="SUPFAM" id="SSF55486">
    <property type="entry name" value="Metalloproteases ('zincins'), catalytic domain"/>
    <property type="match status" value="1"/>
</dbReference>
<keyword evidence="9 13" id="KW-0482">Metalloprotease</keyword>
<comment type="cofactor">
    <cofactor evidence="12">
        <name>Zn(2+)</name>
        <dbReference type="ChEBI" id="CHEBI:29105"/>
    </cofactor>
    <text evidence="12">Binds 1 zinc ion per subunit.</text>
</comment>
<dbReference type="InterPro" id="IPR001842">
    <property type="entry name" value="Peptidase_M36"/>
</dbReference>